<feature type="compositionally biased region" description="Basic and acidic residues" evidence="3">
    <location>
        <begin position="202"/>
        <end position="221"/>
    </location>
</feature>
<gene>
    <name evidence="4" type="ORF">HF577_16990</name>
</gene>
<sequence length="253" mass="26214">MSEGRWRITVTPPDWGQDHLSSDAIVAYVDDELAQGPHERATQHIAACAECEAQVRAQGQTRSALRTAGGPVPPSTLLSTLRSIPESAELPPPPAGLAVTPDGQFVSVLRPQSDILALAGAETPPADHGRRRPPSRSPVQRRIRLGTGVAVSGLALGALAYGLPPTSTDPGSSTSGPFGGSVLGGGTARTVVDGPGLLDAQMRLERAVRRDSDPDPGRTDSDSDPGITSGSEFEPDLLEGRLDVVPGSFIGMP</sequence>
<evidence type="ECO:0000313" key="4">
    <source>
        <dbReference type="EMBL" id="NMH78773.1"/>
    </source>
</evidence>
<dbReference type="EMBL" id="JAAXKY010000051">
    <property type="protein sequence ID" value="NMH78773.1"/>
    <property type="molecule type" value="Genomic_DNA"/>
</dbReference>
<dbReference type="Proteomes" id="UP001296706">
    <property type="component" value="Unassembled WGS sequence"/>
</dbReference>
<keyword evidence="5" id="KW-1185">Reference proteome</keyword>
<feature type="region of interest" description="Disordered" evidence="3">
    <location>
        <begin position="121"/>
        <end position="142"/>
    </location>
</feature>
<protein>
    <submittedName>
        <fullName evidence="4">Zf-HC2 domain-containing protein</fullName>
    </submittedName>
</protein>
<dbReference type="RefSeq" id="WP_169396836.1">
    <property type="nucleotide sequence ID" value="NZ_BAAAJH010000012.1"/>
</dbReference>
<accession>A0ABX1RHQ1</accession>
<name>A0ABX1RHQ1_9PSEU</name>
<evidence type="ECO:0000256" key="1">
    <source>
        <dbReference type="ARBA" id="ARBA00023015"/>
    </source>
</evidence>
<reference evidence="4 5" key="1">
    <citation type="submission" date="2020-04" db="EMBL/GenBank/DDBJ databases">
        <authorList>
            <person name="Klaysubun C."/>
            <person name="Duangmal K."/>
            <person name="Lipun K."/>
        </authorList>
    </citation>
    <scope>NUCLEOTIDE SEQUENCE [LARGE SCALE GENOMIC DNA]</scope>
    <source>
        <strain evidence="4 5">JCM 11839</strain>
    </source>
</reference>
<feature type="region of interest" description="Disordered" evidence="3">
    <location>
        <begin position="166"/>
        <end position="253"/>
    </location>
</feature>
<evidence type="ECO:0000256" key="3">
    <source>
        <dbReference type="SAM" id="MobiDB-lite"/>
    </source>
</evidence>
<organism evidence="4 5">
    <name type="scientific">Pseudonocardia xinjiangensis</name>
    <dbReference type="NCBI Taxonomy" id="75289"/>
    <lineage>
        <taxon>Bacteria</taxon>
        <taxon>Bacillati</taxon>
        <taxon>Actinomycetota</taxon>
        <taxon>Actinomycetes</taxon>
        <taxon>Pseudonocardiales</taxon>
        <taxon>Pseudonocardiaceae</taxon>
        <taxon>Pseudonocardia</taxon>
    </lineage>
</organism>
<comment type="caution">
    <text evidence="4">The sequence shown here is derived from an EMBL/GenBank/DDBJ whole genome shotgun (WGS) entry which is preliminary data.</text>
</comment>
<evidence type="ECO:0000313" key="5">
    <source>
        <dbReference type="Proteomes" id="UP001296706"/>
    </source>
</evidence>
<dbReference type="Gene3D" id="1.10.10.1320">
    <property type="entry name" value="Anti-sigma factor, zinc-finger domain"/>
    <property type="match status" value="1"/>
</dbReference>
<feature type="compositionally biased region" description="Gly residues" evidence="3">
    <location>
        <begin position="177"/>
        <end position="187"/>
    </location>
</feature>
<evidence type="ECO:0000256" key="2">
    <source>
        <dbReference type="ARBA" id="ARBA00023163"/>
    </source>
</evidence>
<dbReference type="InterPro" id="IPR041916">
    <property type="entry name" value="Anti_sigma_zinc_sf"/>
</dbReference>
<feature type="compositionally biased region" description="Basic residues" evidence="3">
    <location>
        <begin position="129"/>
        <end position="142"/>
    </location>
</feature>
<keyword evidence="1" id="KW-0805">Transcription regulation</keyword>
<proteinExistence type="predicted"/>
<keyword evidence="2" id="KW-0804">Transcription</keyword>
<feature type="compositionally biased region" description="Low complexity" evidence="3">
    <location>
        <begin position="166"/>
        <end position="176"/>
    </location>
</feature>